<dbReference type="PANTHER" id="PTHR43330">
    <property type="entry name" value="METHIONINE AMINOPEPTIDASE"/>
    <property type="match status" value="1"/>
</dbReference>
<dbReference type="OMA" id="RGAESCY"/>
<dbReference type="GO" id="GO:0070006">
    <property type="term" value="F:metalloaminopeptidase activity"/>
    <property type="evidence" value="ECO:0007669"/>
    <property type="project" value="UniProtKB-UniRule"/>
</dbReference>
<dbReference type="EMBL" id="VCGU01000005">
    <property type="protein sequence ID" value="TRY75501.1"/>
    <property type="molecule type" value="Genomic_DNA"/>
</dbReference>
<feature type="binding site" evidence="5">
    <location>
        <position position="175"/>
    </location>
    <ligand>
        <name>a divalent metal cation</name>
        <dbReference type="ChEBI" id="CHEBI:60240"/>
        <label>1</label>
    </ligand>
</feature>
<comment type="caution">
    <text evidence="8">The sequence shown here is derived from an EMBL/GenBank/DDBJ whole genome shotgun (WGS) entry which is preliminary data.</text>
</comment>
<dbReference type="AlphaFoldDB" id="A0A553PCT8"/>
<name>A0A553PCT8_TIGCA</name>
<dbReference type="Proteomes" id="UP000318571">
    <property type="component" value="Chromosome 2"/>
</dbReference>
<evidence type="ECO:0000256" key="6">
    <source>
        <dbReference type="RuleBase" id="RU003653"/>
    </source>
</evidence>
<evidence type="ECO:0000259" key="7">
    <source>
        <dbReference type="Pfam" id="PF00557"/>
    </source>
</evidence>
<comment type="cofactor">
    <cofactor evidence="5">
        <name>Co(2+)</name>
        <dbReference type="ChEBI" id="CHEBI:48828"/>
    </cofactor>
    <cofactor evidence="5">
        <name>Zn(2+)</name>
        <dbReference type="ChEBI" id="CHEBI:29105"/>
    </cofactor>
    <cofactor evidence="5">
        <name>Mn(2+)</name>
        <dbReference type="ChEBI" id="CHEBI:29035"/>
    </cofactor>
    <cofactor evidence="5">
        <name>Fe(2+)</name>
        <dbReference type="ChEBI" id="CHEBI:29033"/>
    </cofactor>
    <text evidence="5">Binds 2 divalent metal cations per subunit. Has a high-affinity and a low affinity metal-binding site. The true nature of the physiological cofactor is under debate. The enzyme is active with cobalt, zinc, manganese or divalent iron ions. Most likely, methionine aminopeptidases function as mononuclear Fe(2+)-metalloproteases under physiological conditions, and the catalytically relevant metal-binding site has been assigned to the histidine-containing high-affinity site.</text>
</comment>
<feature type="domain" description="Peptidase M24" evidence="7">
    <location>
        <begin position="83"/>
        <end position="312"/>
    </location>
</feature>
<dbReference type="CDD" id="cd01086">
    <property type="entry name" value="MetAP1"/>
    <property type="match status" value="1"/>
</dbReference>
<dbReference type="SUPFAM" id="SSF55920">
    <property type="entry name" value="Creatinase/aminopeptidase"/>
    <property type="match status" value="1"/>
</dbReference>
<keyword evidence="3 5" id="KW-0479">Metal-binding</keyword>
<dbReference type="GO" id="GO:0006508">
    <property type="term" value="P:proteolysis"/>
    <property type="evidence" value="ECO:0007669"/>
    <property type="project" value="UniProtKB-KW"/>
</dbReference>
<accession>A0A553PCT8</accession>
<keyword evidence="1 5" id="KW-0031">Aminopeptidase</keyword>
<dbReference type="InterPro" id="IPR000994">
    <property type="entry name" value="Pept_M24"/>
</dbReference>
<comment type="function">
    <text evidence="6">Cotranslationally removes the N-terminal methionine from nascent proteins. The N-terminal methionine is often cleaved when the second residue in the primary sequence is small and uncharged (Met-Ala-, Cys, Gly, Pro, Ser, Thr, or Val).</text>
</comment>
<sequence length="320" mass="34787">MTLWRHALPGLRLGAGWKSSRARSDAGPSVAPTYVPEVVQPGRVTPMFDLSAWPAHIPIPDSVPSALPEFQFTFNTPEEVCGIRRSAQLARRMLGLAQDLAQPGITTEAIDTQVREAVIREGAYPSTLNFQGFPKSLSTSVNNVACHGVPDDRALRSGDLVTVDMVVYYRGFHGDVSRTFMVGRDEAWHDPTGRHLMTVARECLYAGISACGPGLPLRRIGQVIGQLAKRRGLGVIPTLCGHGIGRDFHCPPDIYHVPNNYPGLMKPGMVFTIEPCVSLGTPEFYLAADGWSLLTSDNTRTAQFEHTIAITEKGVDILSG</sequence>
<dbReference type="InterPro" id="IPR036005">
    <property type="entry name" value="Creatinase/aminopeptidase-like"/>
</dbReference>
<reference evidence="8 9" key="1">
    <citation type="journal article" date="2018" name="Nat. Ecol. Evol.">
        <title>Genomic signatures of mitonuclear coevolution across populations of Tigriopus californicus.</title>
        <authorList>
            <person name="Barreto F.S."/>
            <person name="Watson E.T."/>
            <person name="Lima T.G."/>
            <person name="Willett C.S."/>
            <person name="Edmands S."/>
            <person name="Li W."/>
            <person name="Burton R.S."/>
        </authorList>
    </citation>
    <scope>NUCLEOTIDE SEQUENCE [LARGE SCALE GENOMIC DNA]</scope>
    <source>
        <strain evidence="8 9">San Diego</strain>
    </source>
</reference>
<evidence type="ECO:0000256" key="2">
    <source>
        <dbReference type="ARBA" id="ARBA00022670"/>
    </source>
</evidence>
<evidence type="ECO:0000313" key="9">
    <source>
        <dbReference type="Proteomes" id="UP000318571"/>
    </source>
</evidence>
<evidence type="ECO:0000256" key="1">
    <source>
        <dbReference type="ARBA" id="ARBA00022438"/>
    </source>
</evidence>
<dbReference type="GO" id="GO:0004239">
    <property type="term" value="F:initiator methionyl aminopeptidase activity"/>
    <property type="evidence" value="ECO:0007669"/>
    <property type="project" value="UniProtKB-UniRule"/>
</dbReference>
<feature type="binding site" evidence="5">
    <location>
        <position position="274"/>
    </location>
    <ligand>
        <name>a divalent metal cation</name>
        <dbReference type="ChEBI" id="CHEBI:60240"/>
        <label>2</label>
        <note>catalytic</note>
    </ligand>
</feature>
<feature type="binding site" evidence="5">
    <location>
        <position position="164"/>
    </location>
    <ligand>
        <name>a divalent metal cation</name>
        <dbReference type="ChEBI" id="CHEBI:60240"/>
        <label>1</label>
    </ligand>
</feature>
<dbReference type="NCBIfam" id="TIGR00500">
    <property type="entry name" value="met_pdase_I"/>
    <property type="match status" value="1"/>
</dbReference>
<gene>
    <name evidence="8" type="ORF">TCAL_00541</name>
</gene>
<evidence type="ECO:0000256" key="3">
    <source>
        <dbReference type="ARBA" id="ARBA00022723"/>
    </source>
</evidence>
<feature type="binding site" evidence="5">
    <location>
        <position position="305"/>
    </location>
    <ligand>
        <name>a divalent metal cation</name>
        <dbReference type="ChEBI" id="CHEBI:60240"/>
        <label>2</label>
        <note>catalytic</note>
    </ligand>
</feature>
<evidence type="ECO:0000313" key="8">
    <source>
        <dbReference type="EMBL" id="TRY75501.1"/>
    </source>
</evidence>
<evidence type="ECO:0000256" key="5">
    <source>
        <dbReference type="HAMAP-Rule" id="MF_03174"/>
    </source>
</evidence>
<feature type="binding site" evidence="5">
    <location>
        <position position="147"/>
    </location>
    <ligand>
        <name>substrate</name>
    </ligand>
</feature>
<dbReference type="PRINTS" id="PR00599">
    <property type="entry name" value="MAPEPTIDASE"/>
</dbReference>
<feature type="binding site" evidence="5">
    <location>
        <position position="305"/>
    </location>
    <ligand>
        <name>a divalent metal cation</name>
        <dbReference type="ChEBI" id="CHEBI:60240"/>
        <label>1</label>
    </ligand>
</feature>
<evidence type="ECO:0000256" key="4">
    <source>
        <dbReference type="ARBA" id="ARBA00022801"/>
    </source>
</evidence>
<dbReference type="STRING" id="6832.A0A553PCT8"/>
<dbReference type="GO" id="GO:0046872">
    <property type="term" value="F:metal ion binding"/>
    <property type="evidence" value="ECO:0007669"/>
    <property type="project" value="UniProtKB-UniRule"/>
</dbReference>
<feature type="binding site" evidence="5">
    <location>
        <position position="242"/>
    </location>
    <ligand>
        <name>a divalent metal cation</name>
        <dbReference type="ChEBI" id="CHEBI:60240"/>
        <label>2</label>
        <note>catalytic</note>
    </ligand>
</feature>
<dbReference type="Gene3D" id="3.90.230.10">
    <property type="entry name" value="Creatinase/methionine aminopeptidase superfamily"/>
    <property type="match status" value="1"/>
</dbReference>
<keyword evidence="4 5" id="KW-0378">Hydrolase</keyword>
<comment type="similarity">
    <text evidence="5">Belongs to the peptidase M24A family. Methionine aminopeptidase type 1 subfamily.</text>
</comment>
<keyword evidence="9" id="KW-1185">Reference proteome</keyword>
<dbReference type="OrthoDB" id="3209743at2759"/>
<dbReference type="PANTHER" id="PTHR43330:SF8">
    <property type="entry name" value="METHIONINE AMINOPEPTIDASE 1D, MITOCHONDRIAL"/>
    <property type="match status" value="1"/>
</dbReference>
<dbReference type="HAMAP" id="MF_01974">
    <property type="entry name" value="MetAP_1"/>
    <property type="match status" value="1"/>
</dbReference>
<organism evidence="8 9">
    <name type="scientific">Tigriopus californicus</name>
    <name type="common">Marine copepod</name>
    <dbReference type="NCBI Taxonomy" id="6832"/>
    <lineage>
        <taxon>Eukaryota</taxon>
        <taxon>Metazoa</taxon>
        <taxon>Ecdysozoa</taxon>
        <taxon>Arthropoda</taxon>
        <taxon>Crustacea</taxon>
        <taxon>Multicrustacea</taxon>
        <taxon>Hexanauplia</taxon>
        <taxon>Copepoda</taxon>
        <taxon>Harpacticoida</taxon>
        <taxon>Harpacticidae</taxon>
        <taxon>Tigriopus</taxon>
    </lineage>
</organism>
<dbReference type="InterPro" id="IPR001714">
    <property type="entry name" value="Pept_M24_MAP"/>
</dbReference>
<protein>
    <recommendedName>
        <fullName evidence="6">Methionine aminopeptidase</fullName>
        <ecNumber evidence="6">3.4.11.18</ecNumber>
    </recommendedName>
</protein>
<comment type="catalytic activity">
    <reaction evidence="5 6">
        <text>Release of N-terminal amino acids, preferentially methionine, from peptides and arylamides.</text>
        <dbReference type="EC" id="3.4.11.18"/>
    </reaction>
</comment>
<dbReference type="InterPro" id="IPR002467">
    <property type="entry name" value="Pept_M24A_MAP1"/>
</dbReference>
<dbReference type="EC" id="3.4.11.18" evidence="6"/>
<dbReference type="Pfam" id="PF00557">
    <property type="entry name" value="Peptidase_M24"/>
    <property type="match status" value="1"/>
</dbReference>
<proteinExistence type="inferred from homology"/>
<keyword evidence="2 5" id="KW-0645">Protease</keyword>
<feature type="binding site" evidence="5">
    <location>
        <position position="249"/>
    </location>
    <ligand>
        <name>substrate</name>
    </ligand>
</feature>
<feature type="binding site" evidence="5">
    <location>
        <position position="175"/>
    </location>
    <ligand>
        <name>a divalent metal cation</name>
        <dbReference type="ChEBI" id="CHEBI:60240"/>
        <label>2</label>
        <note>catalytic</note>
    </ligand>
</feature>